<name>A0A917AK93_9RHOB</name>
<organism evidence="3 4">
    <name type="scientific">Actibacterium pelagium</name>
    <dbReference type="NCBI Taxonomy" id="2029103"/>
    <lineage>
        <taxon>Bacteria</taxon>
        <taxon>Pseudomonadati</taxon>
        <taxon>Pseudomonadota</taxon>
        <taxon>Alphaproteobacteria</taxon>
        <taxon>Rhodobacterales</taxon>
        <taxon>Roseobacteraceae</taxon>
        <taxon>Actibacterium</taxon>
    </lineage>
</organism>
<evidence type="ECO:0000313" key="4">
    <source>
        <dbReference type="Proteomes" id="UP000606730"/>
    </source>
</evidence>
<keyword evidence="1" id="KW-0472">Membrane</keyword>
<reference evidence="3" key="2">
    <citation type="submission" date="2020-09" db="EMBL/GenBank/DDBJ databases">
        <authorList>
            <person name="Sun Q."/>
            <person name="Zhou Y."/>
        </authorList>
    </citation>
    <scope>NUCLEOTIDE SEQUENCE</scope>
    <source>
        <strain evidence="3">CGMCC 1.16012</strain>
    </source>
</reference>
<dbReference type="OrthoDB" id="9804804at2"/>
<proteinExistence type="predicted"/>
<sequence length="72" mass="7568">MTKNVGTIDRVIRAAIGVSLLALALAADLAIFENMALQIIAVAVGLVMLTVSATRVCPIYSIFGFKTCEVAQ</sequence>
<reference evidence="3" key="1">
    <citation type="journal article" date="2014" name="Int. J. Syst. Evol. Microbiol.">
        <title>Complete genome sequence of Corynebacterium casei LMG S-19264T (=DSM 44701T), isolated from a smear-ripened cheese.</title>
        <authorList>
            <consortium name="US DOE Joint Genome Institute (JGI-PGF)"/>
            <person name="Walter F."/>
            <person name="Albersmeier A."/>
            <person name="Kalinowski J."/>
            <person name="Ruckert C."/>
        </authorList>
    </citation>
    <scope>NUCLEOTIDE SEQUENCE</scope>
    <source>
        <strain evidence="3">CGMCC 1.16012</strain>
    </source>
</reference>
<gene>
    <name evidence="3" type="ORF">GCM10011517_25660</name>
</gene>
<feature type="transmembrane region" description="Helical" evidence="1">
    <location>
        <begin position="12"/>
        <end position="31"/>
    </location>
</feature>
<dbReference type="RefSeq" id="WP_095594451.1">
    <property type="nucleotide sequence ID" value="NZ_BMKN01000002.1"/>
</dbReference>
<evidence type="ECO:0000313" key="3">
    <source>
        <dbReference type="EMBL" id="GGE56765.1"/>
    </source>
</evidence>
<comment type="caution">
    <text evidence="3">The sequence shown here is derived from an EMBL/GenBank/DDBJ whole genome shotgun (WGS) entry which is preliminary data.</text>
</comment>
<dbReference type="AlphaFoldDB" id="A0A917AK93"/>
<feature type="domain" description="Inner membrane protein YgaP-like transmembrane" evidence="2">
    <location>
        <begin position="1"/>
        <end position="69"/>
    </location>
</feature>
<dbReference type="Pfam" id="PF11127">
    <property type="entry name" value="YgaP-like_TM"/>
    <property type="match status" value="1"/>
</dbReference>
<keyword evidence="4" id="KW-1185">Reference proteome</keyword>
<evidence type="ECO:0000256" key="1">
    <source>
        <dbReference type="SAM" id="Phobius"/>
    </source>
</evidence>
<keyword evidence="1" id="KW-0812">Transmembrane</keyword>
<dbReference type="Proteomes" id="UP000606730">
    <property type="component" value="Unassembled WGS sequence"/>
</dbReference>
<keyword evidence="1" id="KW-1133">Transmembrane helix</keyword>
<evidence type="ECO:0000259" key="2">
    <source>
        <dbReference type="Pfam" id="PF11127"/>
    </source>
</evidence>
<accession>A0A917AK93</accession>
<dbReference type="EMBL" id="BMKN01000002">
    <property type="protein sequence ID" value="GGE56765.1"/>
    <property type="molecule type" value="Genomic_DNA"/>
</dbReference>
<feature type="transmembrane region" description="Helical" evidence="1">
    <location>
        <begin position="37"/>
        <end position="57"/>
    </location>
</feature>
<dbReference type="InterPro" id="IPR021309">
    <property type="entry name" value="YgaP-like_TM"/>
</dbReference>
<protein>
    <recommendedName>
        <fullName evidence="2">Inner membrane protein YgaP-like transmembrane domain-containing protein</fullName>
    </recommendedName>
</protein>